<reference evidence="11" key="1">
    <citation type="journal article" date="2014" name="Genome Announc.">
        <title>Draft genome sequence of Weissella oryzae SG25T, isolated from fermented rice grains.</title>
        <authorList>
            <person name="Tanizawa Y."/>
            <person name="Fujisawa T."/>
            <person name="Mochizuki T."/>
            <person name="Kaminuma E."/>
            <person name="Suzuki Y."/>
            <person name="Nakamura Y."/>
            <person name="Tohno M."/>
        </authorList>
    </citation>
    <scope>NUCLEOTIDE SEQUENCE [LARGE SCALE GENOMIC DNA]</scope>
    <source>
        <strain evidence="11">DSM 25784 / JCM 18191 / LMG 30913 / SG25</strain>
    </source>
</reference>
<evidence type="ECO:0000256" key="4">
    <source>
        <dbReference type="ARBA" id="ARBA00022840"/>
    </source>
</evidence>
<comment type="similarity">
    <text evidence="6 7">Belongs to the ATP-dependent AMP-binding enzyme family. DltA subfamily.</text>
</comment>
<evidence type="ECO:0000313" key="10">
    <source>
        <dbReference type="EMBL" id="GAK31110.1"/>
    </source>
</evidence>
<dbReference type="Pfam" id="PF13193">
    <property type="entry name" value="AMP-binding_C"/>
    <property type="match status" value="1"/>
</dbReference>
<dbReference type="UniPathway" id="UPA00556"/>
<dbReference type="eggNOG" id="COG1020">
    <property type="taxonomic scope" value="Bacteria"/>
</dbReference>
<dbReference type="InterPro" id="IPR010072">
    <property type="entry name" value="DltA"/>
</dbReference>
<keyword evidence="3 7" id="KW-0547">Nucleotide-binding</keyword>
<dbReference type="EMBL" id="DF820490">
    <property type="protein sequence ID" value="GAK31110.1"/>
    <property type="molecule type" value="Genomic_DNA"/>
</dbReference>
<name>A0A069CTG4_WEIOS</name>
<keyword evidence="2 7" id="KW-0436">Ligase</keyword>
<dbReference type="Gene3D" id="3.40.50.12780">
    <property type="entry name" value="N-terminal domain of ligase-like"/>
    <property type="match status" value="1"/>
</dbReference>
<feature type="domain" description="AMP-binding enzyme C-terminal" evidence="9">
    <location>
        <begin position="403"/>
        <end position="484"/>
    </location>
</feature>
<dbReference type="RefSeq" id="WP_045476798.1">
    <property type="nucleotide sequence ID" value="NZ_DF820490.1"/>
</dbReference>
<accession>A0A069CTG4</accession>
<dbReference type="NCBIfam" id="TIGR01734">
    <property type="entry name" value="D-ala-DACP-lig"/>
    <property type="match status" value="1"/>
</dbReference>
<feature type="binding site" evidence="7">
    <location>
        <position position="196"/>
    </location>
    <ligand>
        <name>D-alanine</name>
        <dbReference type="ChEBI" id="CHEBI:57416"/>
    </ligand>
</feature>
<dbReference type="InterPro" id="IPR045851">
    <property type="entry name" value="AMP-bd_C_sf"/>
</dbReference>
<sequence>MLIEEILNKAAQNANKAAFTEANVSYTYQDLADAIKQIADKFNEHTLVNRPILVFGKNNFLSLASMLAANLVGHAYVPVDEHTPLDRLTAIVSAAKPALVITTSDLNGEQAAILGDYITFTQFTANSNFTFESLNTQKAVKGSQTAYIIYTSGTTGLPKGVEVSHDNLYSFTQWMINDFKQITDNKYLEQPLFSFDLSIFSLYPSLMTGSELIALSRAEIGNFKALFQRLDAVTIKTWVSTPSFVDMLLVDPSFTAQNHPAIEQFIFCGEELTVKTARKLCQNFPDARIYNTYGPTEATGAVSSVLITDEIIASYDRLPVGKAKPGVHFAIENGEIIIIGDSVGNGYYENPEKTAQSFVTVDGEAAFKTGDAGHMDADGTLFFQGRLDFQVKFNGYRIELQDIEANLIMNDQVEQAIMLPRYNEEHKVTALIAVIKPKEYSTDRAVMRTVTKAIKNDLLTRIMDYMLPTKFVYVTEMPLNQNGKIDRKALTAKVVG</sequence>
<evidence type="ECO:0000256" key="2">
    <source>
        <dbReference type="ARBA" id="ARBA00022598"/>
    </source>
</evidence>
<comment type="caution">
    <text evidence="7">Lacks conserved residue(s) required for the propagation of feature annotation.</text>
</comment>
<dbReference type="Pfam" id="PF00501">
    <property type="entry name" value="AMP-binding"/>
    <property type="match status" value="1"/>
</dbReference>
<feature type="domain" description="AMP-dependent synthetase/ligase" evidence="8">
    <location>
        <begin position="9"/>
        <end position="348"/>
    </location>
</feature>
<proteinExistence type="inferred from homology"/>
<dbReference type="NCBIfam" id="NF003417">
    <property type="entry name" value="PRK04813.1"/>
    <property type="match status" value="1"/>
</dbReference>
<keyword evidence="4 7" id="KW-0067">ATP-binding</keyword>
<evidence type="ECO:0000256" key="6">
    <source>
        <dbReference type="ARBA" id="ARBA00061336"/>
    </source>
</evidence>
<protein>
    <recommendedName>
        <fullName evidence="7">D-alanine--D-alanyl carrier protein ligase</fullName>
        <shortName evidence="7">DCL</shortName>
        <ecNumber evidence="7">6.2.1.54</ecNumber>
    </recommendedName>
    <alternativeName>
        <fullName evidence="7">D-alanine--poly(phosphoribitol) ligase subunit 1</fullName>
    </alternativeName>
    <alternativeName>
        <fullName evidence="7">D-alanine-activating enzyme</fullName>
        <shortName evidence="7">DAE</shortName>
    </alternativeName>
</protein>
<comment type="catalytic activity">
    <reaction evidence="7">
        <text>holo-[D-alanyl-carrier protein] + D-alanine + ATP = D-alanyl-[D-alanyl-carrier protein] + AMP + diphosphate</text>
        <dbReference type="Rhea" id="RHEA:55132"/>
        <dbReference type="Rhea" id="RHEA-COMP:14102"/>
        <dbReference type="Rhea" id="RHEA-COMP:14103"/>
        <dbReference type="ChEBI" id="CHEBI:30616"/>
        <dbReference type="ChEBI" id="CHEBI:33019"/>
        <dbReference type="ChEBI" id="CHEBI:57416"/>
        <dbReference type="ChEBI" id="CHEBI:64479"/>
        <dbReference type="ChEBI" id="CHEBI:138620"/>
        <dbReference type="ChEBI" id="CHEBI:456215"/>
        <dbReference type="EC" id="6.2.1.54"/>
    </reaction>
</comment>
<dbReference type="CDD" id="cd05945">
    <property type="entry name" value="DltA"/>
    <property type="match status" value="1"/>
</dbReference>
<evidence type="ECO:0000256" key="7">
    <source>
        <dbReference type="HAMAP-Rule" id="MF_00593"/>
    </source>
</evidence>
<dbReference type="AlphaFoldDB" id="A0A069CTG4"/>
<organism evidence="10 11">
    <name type="scientific">Weissella oryzae (strain DSM 25784 / JCM 18191 / LMG 30913 / SG25)</name>
    <dbReference type="NCBI Taxonomy" id="1329250"/>
    <lineage>
        <taxon>Bacteria</taxon>
        <taxon>Bacillati</taxon>
        <taxon>Bacillota</taxon>
        <taxon>Bacilli</taxon>
        <taxon>Lactobacillales</taxon>
        <taxon>Lactobacillaceae</taxon>
        <taxon>Weissella</taxon>
    </lineage>
</organism>
<evidence type="ECO:0000256" key="3">
    <source>
        <dbReference type="ARBA" id="ARBA00022741"/>
    </source>
</evidence>
<dbReference type="EC" id="6.2.1.54" evidence="7"/>
<feature type="binding site" evidence="7">
    <location>
        <begin position="291"/>
        <end position="296"/>
    </location>
    <ligand>
        <name>ATP</name>
        <dbReference type="ChEBI" id="CHEBI:30616"/>
    </ligand>
</feature>
<comment type="pathway">
    <text evidence="7">Cell wall biogenesis; lipoteichoic acid biosynthesis.</text>
</comment>
<evidence type="ECO:0000313" key="11">
    <source>
        <dbReference type="Proteomes" id="UP000030643"/>
    </source>
</evidence>
<dbReference type="InterPro" id="IPR044507">
    <property type="entry name" value="DltA-like"/>
</dbReference>
<dbReference type="InterPro" id="IPR000873">
    <property type="entry name" value="AMP-dep_synth/lig_dom"/>
</dbReference>
<dbReference type="PROSITE" id="PS00455">
    <property type="entry name" value="AMP_BINDING"/>
    <property type="match status" value="1"/>
</dbReference>
<dbReference type="FunFam" id="3.30.300.30:FF:000012">
    <property type="entry name" value="D-alanine--D-alanyl carrier protein ligase"/>
    <property type="match status" value="1"/>
</dbReference>
<dbReference type="GO" id="GO:0070395">
    <property type="term" value="P:lipoteichoic acid biosynthetic process"/>
    <property type="evidence" value="ECO:0007669"/>
    <property type="project" value="UniProtKB-UniRule"/>
</dbReference>
<dbReference type="GO" id="GO:0005737">
    <property type="term" value="C:cytoplasm"/>
    <property type="evidence" value="ECO:0007669"/>
    <property type="project" value="UniProtKB-SubCell"/>
</dbReference>
<evidence type="ECO:0000259" key="9">
    <source>
        <dbReference type="Pfam" id="PF13193"/>
    </source>
</evidence>
<comment type="function">
    <text evidence="5 7">Catalyzes the first step in the D-alanylation of lipoteichoic acid (LTA), the activation of D-alanine and its transfer onto the D-alanyl carrier protein (Dcp) DltC. In an ATP-dependent two-step reaction, forms a high energy D-alanyl-AMP intermediate, followed by transfer of the D-alanyl residue as a thiol ester to the phosphopantheinyl prosthetic group of the Dcp. D-alanylation of LTA plays an important role in modulating the properties of the cell wall in Gram-positive bacteria, influencing the net charge of the cell wall.</text>
</comment>
<dbReference type="Proteomes" id="UP000030643">
    <property type="component" value="Unassembled WGS sequence"/>
</dbReference>
<dbReference type="SUPFAM" id="SSF56801">
    <property type="entry name" value="Acetyl-CoA synthetase-like"/>
    <property type="match status" value="1"/>
</dbReference>
<dbReference type="OrthoDB" id="9765680at2"/>
<evidence type="ECO:0000256" key="1">
    <source>
        <dbReference type="ARBA" id="ARBA00022490"/>
    </source>
</evidence>
<feature type="binding site" evidence="7">
    <location>
        <position position="484"/>
    </location>
    <ligand>
        <name>ATP</name>
        <dbReference type="ChEBI" id="CHEBI:30616"/>
    </ligand>
</feature>
<feature type="binding site" evidence="7">
    <location>
        <position position="371"/>
    </location>
    <ligand>
        <name>ATP</name>
        <dbReference type="ChEBI" id="CHEBI:30616"/>
    </ligand>
</feature>
<dbReference type="STRING" id="1329250.WOSG25_070870"/>
<keyword evidence="1 7" id="KW-0963">Cytoplasm</keyword>
<dbReference type="InterPro" id="IPR025110">
    <property type="entry name" value="AMP-bd_C"/>
</dbReference>
<dbReference type="GO" id="GO:0047473">
    <property type="term" value="F:D-alanine [D-alanyl carrier protein] ligase activity"/>
    <property type="evidence" value="ECO:0007669"/>
    <property type="project" value="UniProtKB-UniRule"/>
</dbReference>
<feature type="binding site" evidence="7">
    <location>
        <begin position="151"/>
        <end position="152"/>
    </location>
    <ligand>
        <name>ATP</name>
        <dbReference type="ChEBI" id="CHEBI:30616"/>
    </ligand>
</feature>
<keyword evidence="11" id="KW-1185">Reference proteome</keyword>
<comment type="subcellular location">
    <subcellularLocation>
        <location evidence="7">Cytoplasm</location>
    </subcellularLocation>
</comment>
<dbReference type="Gene3D" id="3.30.300.30">
    <property type="match status" value="1"/>
</dbReference>
<dbReference type="PANTHER" id="PTHR45398">
    <property type="match status" value="1"/>
</dbReference>
<dbReference type="InterPro" id="IPR020845">
    <property type="entry name" value="AMP-binding_CS"/>
</dbReference>
<evidence type="ECO:0000259" key="8">
    <source>
        <dbReference type="Pfam" id="PF00501"/>
    </source>
</evidence>
<dbReference type="HAMAP" id="MF_00593">
    <property type="entry name" value="DltA"/>
    <property type="match status" value="1"/>
</dbReference>
<evidence type="ECO:0000256" key="5">
    <source>
        <dbReference type="ARBA" id="ARBA00054605"/>
    </source>
</evidence>
<dbReference type="InterPro" id="IPR042099">
    <property type="entry name" value="ANL_N_sf"/>
</dbReference>
<dbReference type="GO" id="GO:0005524">
    <property type="term" value="F:ATP binding"/>
    <property type="evidence" value="ECO:0007669"/>
    <property type="project" value="UniProtKB-KW"/>
</dbReference>
<feature type="binding site" evidence="7">
    <location>
        <position position="484"/>
    </location>
    <ligand>
        <name>D-alanine</name>
        <dbReference type="ChEBI" id="CHEBI:57416"/>
    </ligand>
</feature>
<dbReference type="PANTHER" id="PTHR45398:SF1">
    <property type="entry name" value="ENZYME, PUTATIVE (JCVI)-RELATED"/>
    <property type="match status" value="1"/>
</dbReference>
<gene>
    <name evidence="7 10" type="primary">dltA</name>
    <name evidence="10" type="ORF">WOSG25_070870</name>
</gene>